<dbReference type="RefSeq" id="WP_252663163.1">
    <property type="nucleotide sequence ID" value="NZ_CP098611.1"/>
</dbReference>
<keyword evidence="1" id="KW-1133">Transmembrane helix</keyword>
<name>A0ABY5AQL4_9CYAN</name>
<keyword evidence="1" id="KW-0812">Transmembrane</keyword>
<evidence type="ECO:0000313" key="2">
    <source>
        <dbReference type="EMBL" id="USR91132.1"/>
    </source>
</evidence>
<feature type="transmembrane region" description="Helical" evidence="1">
    <location>
        <begin position="119"/>
        <end position="137"/>
    </location>
</feature>
<evidence type="ECO:0000313" key="3">
    <source>
        <dbReference type="Proteomes" id="UP001056708"/>
    </source>
</evidence>
<proteinExistence type="predicted"/>
<gene>
    <name evidence="2" type="ORF">NEA10_20290</name>
</gene>
<reference evidence="2" key="1">
    <citation type="submission" date="2022-06" db="EMBL/GenBank/DDBJ databases">
        <title>Genome sequence of Phormidium yuhuli AB48 isolated from an industrial photobioreactor environment.</title>
        <authorList>
            <person name="Qiu Y."/>
            <person name="Noonan A.J.C."/>
            <person name="Dofher K."/>
            <person name="Koch M."/>
            <person name="Kieft B."/>
            <person name="Lin X."/>
            <person name="Ziels R.M."/>
            <person name="Hallam S.J."/>
        </authorList>
    </citation>
    <scope>NUCLEOTIDE SEQUENCE</scope>
    <source>
        <strain evidence="2">AB48</strain>
    </source>
</reference>
<sequence length="472" mass="54595">MKRPGLKFYLHRLNAYGQSYGQFVRYNQFNAPLSRSLKRHRRRLLQTLPRVGKKGLKLLEMSLIGLLQIMLKGYYWIRSWKPGYSGGPPYLPQSLDDLLDLTDKSRARPSLIKKDFKHFIAFSLILVCLGFIVLFFWQVPVTFEANIISRSVSFQTPPNTEQLLLNSLRSLPKLEFEGVQEIRLLGEFDSEAMREPLNEFDPVEIDLPYSHSKLILEDTASSEGSLELRSLRLPPQTQVDEFAYDRQRHQLSFRLIPPNDETSIPVELSLGPTALQLNLEGFESPQLRPQAEDEWGSPYQIETFTWTPYSTELYLNLKGDTKIYIKLPDLEATDYQDWFWGQLQVEDVRFTRVIQAEDVRDDRVRSTILEGQVNFLAESLPLESGQFLILPQRGTTIRRLPRIELHPEEPAGLRVRVQGKATQVAVGLDPEFPLRDLKSNFWQQWLTPELITVLLTVSSVMIGYLIPWLFCP</sequence>
<keyword evidence="1" id="KW-0472">Membrane</keyword>
<organism evidence="2 3">
    <name type="scientific">Phormidium yuhuli AB48</name>
    <dbReference type="NCBI Taxonomy" id="2940671"/>
    <lineage>
        <taxon>Bacteria</taxon>
        <taxon>Bacillati</taxon>
        <taxon>Cyanobacteriota</taxon>
        <taxon>Cyanophyceae</taxon>
        <taxon>Oscillatoriophycideae</taxon>
        <taxon>Oscillatoriales</taxon>
        <taxon>Oscillatoriaceae</taxon>
        <taxon>Phormidium</taxon>
        <taxon>Phormidium yuhuli</taxon>
    </lineage>
</organism>
<evidence type="ECO:0000256" key="1">
    <source>
        <dbReference type="SAM" id="Phobius"/>
    </source>
</evidence>
<accession>A0ABY5AQL4</accession>
<dbReference type="EMBL" id="CP098611">
    <property type="protein sequence ID" value="USR91132.1"/>
    <property type="molecule type" value="Genomic_DNA"/>
</dbReference>
<protein>
    <submittedName>
        <fullName evidence="2">Uncharacterized protein</fullName>
    </submittedName>
</protein>
<dbReference type="Proteomes" id="UP001056708">
    <property type="component" value="Chromosome"/>
</dbReference>
<keyword evidence="3" id="KW-1185">Reference proteome</keyword>